<accession>A0ABN8Q8P0</accession>
<dbReference type="Proteomes" id="UP001159405">
    <property type="component" value="Unassembled WGS sequence"/>
</dbReference>
<evidence type="ECO:0000256" key="1">
    <source>
        <dbReference type="SAM" id="Coils"/>
    </source>
</evidence>
<feature type="compositionally biased region" description="Basic and acidic residues" evidence="2">
    <location>
        <begin position="59"/>
        <end position="105"/>
    </location>
</feature>
<feature type="compositionally biased region" description="Basic and acidic residues" evidence="2">
    <location>
        <begin position="284"/>
        <end position="293"/>
    </location>
</feature>
<reference evidence="3 4" key="1">
    <citation type="submission" date="2022-05" db="EMBL/GenBank/DDBJ databases">
        <authorList>
            <consortium name="Genoscope - CEA"/>
            <person name="William W."/>
        </authorList>
    </citation>
    <scope>NUCLEOTIDE SEQUENCE [LARGE SCALE GENOMIC DNA]</scope>
</reference>
<feature type="compositionally biased region" description="Basic residues" evidence="2">
    <location>
        <begin position="294"/>
        <end position="311"/>
    </location>
</feature>
<feature type="compositionally biased region" description="Acidic residues" evidence="2">
    <location>
        <begin position="30"/>
        <end position="40"/>
    </location>
</feature>
<feature type="compositionally biased region" description="Basic and acidic residues" evidence="2">
    <location>
        <begin position="113"/>
        <end position="123"/>
    </location>
</feature>
<evidence type="ECO:0000256" key="2">
    <source>
        <dbReference type="SAM" id="MobiDB-lite"/>
    </source>
</evidence>
<feature type="coiled-coil region" evidence="1">
    <location>
        <begin position="241"/>
        <end position="268"/>
    </location>
</feature>
<feature type="region of interest" description="Disordered" evidence="2">
    <location>
        <begin position="1"/>
        <end position="130"/>
    </location>
</feature>
<sequence length="323" mass="37561">MAATKLTADGLLSTEESDPVNEDTRMDTDITYEEEDALLSENRDEDVGFSDDSIPNAQRQERKRDTTNEQMSRKRPSEQKTKEPTGSEKTRNDGGRKRRREEPPKSAKTNGSSDRKKSRHEEELNSIQEKIESSTNSISLLNNHLEKGSCPKTLRYNARANITLDEDFKKDINSIRKKAEQALVGALVKSHYRRVDRLKNKYRKIEQAQSRRSHQETNQSSRKAPARNRNTSKDKNENELAEVLKAKIREVDTLLEQMRAQANNKKNESYPVVLSYPLEIREEGKRNRTDNKAVKSRKRTERRKIKEKKRFLNNIKSRNQHIK</sequence>
<name>A0ABN8Q8P0_9CNID</name>
<feature type="region of interest" description="Disordered" evidence="2">
    <location>
        <begin position="284"/>
        <end position="323"/>
    </location>
</feature>
<dbReference type="EMBL" id="CALNXK010000108">
    <property type="protein sequence ID" value="CAH3157593.1"/>
    <property type="molecule type" value="Genomic_DNA"/>
</dbReference>
<protein>
    <submittedName>
        <fullName evidence="3">Uncharacterized protein</fullName>
    </submittedName>
</protein>
<feature type="region of interest" description="Disordered" evidence="2">
    <location>
        <begin position="205"/>
        <end position="239"/>
    </location>
</feature>
<gene>
    <name evidence="3" type="ORF">PLOB_00002291</name>
</gene>
<keyword evidence="1" id="KW-0175">Coiled coil</keyword>
<proteinExistence type="predicted"/>
<keyword evidence="4" id="KW-1185">Reference proteome</keyword>
<feature type="non-terminal residue" evidence="3">
    <location>
        <position position="323"/>
    </location>
</feature>
<evidence type="ECO:0000313" key="4">
    <source>
        <dbReference type="Proteomes" id="UP001159405"/>
    </source>
</evidence>
<organism evidence="3 4">
    <name type="scientific">Porites lobata</name>
    <dbReference type="NCBI Taxonomy" id="104759"/>
    <lineage>
        <taxon>Eukaryota</taxon>
        <taxon>Metazoa</taxon>
        <taxon>Cnidaria</taxon>
        <taxon>Anthozoa</taxon>
        <taxon>Hexacorallia</taxon>
        <taxon>Scleractinia</taxon>
        <taxon>Fungiina</taxon>
        <taxon>Poritidae</taxon>
        <taxon>Porites</taxon>
    </lineage>
</organism>
<comment type="caution">
    <text evidence="3">The sequence shown here is derived from an EMBL/GenBank/DDBJ whole genome shotgun (WGS) entry which is preliminary data.</text>
</comment>
<evidence type="ECO:0000313" key="3">
    <source>
        <dbReference type="EMBL" id="CAH3157593.1"/>
    </source>
</evidence>